<sequence length="243" mass="28137">MIQLIKNELIKIRSEKYIKFIFILNLIPLVLNFANFTLNKRNMNLDSGFYFTFYNQYFMLLPIITSIIISSIFYIEYKNNTYLDWITYNISRIQLFFSKLFVSLLIMLVIFLCNLVILLVFYGVIDGDFSNLYKIVLSFTTLHLIVVISVSLIFSVIIQLTRNIVISISIGIGSSLISMVLMAAPFSYMIPITFGYRAGLYFVDNEFYYEDPLFSTFVGNGLTGLLTLFMLLLSLKLINKKTI</sequence>
<dbReference type="Proteomes" id="UP001356080">
    <property type="component" value="Unassembled WGS sequence"/>
</dbReference>
<gene>
    <name evidence="2" type="ORF">A21D_01587</name>
    <name evidence="3" type="ORF">V2W34_03725</name>
</gene>
<name>A0A2K9IY42_9BACI</name>
<dbReference type="RefSeq" id="WP_077701883.1">
    <property type="nucleotide sequence ID" value="NZ_CP018622.1"/>
</dbReference>
<dbReference type="STRING" id="302167.GCA_900166595_00152"/>
<feature type="transmembrane region" description="Helical" evidence="1">
    <location>
        <begin position="170"/>
        <end position="194"/>
    </location>
</feature>
<keyword evidence="5" id="KW-1185">Reference proteome</keyword>
<dbReference type="EMBL" id="CP018622">
    <property type="protein sequence ID" value="AUJ24668.1"/>
    <property type="molecule type" value="Genomic_DNA"/>
</dbReference>
<keyword evidence="1" id="KW-0472">Membrane</keyword>
<feature type="transmembrane region" description="Helical" evidence="1">
    <location>
        <begin position="57"/>
        <end position="75"/>
    </location>
</feature>
<dbReference type="KEGG" id="vpn:A21D_01587"/>
<feature type="transmembrane region" description="Helical" evidence="1">
    <location>
        <begin position="20"/>
        <end position="37"/>
    </location>
</feature>
<proteinExistence type="predicted"/>
<protein>
    <submittedName>
        <fullName evidence="3">ABC transporter permease</fullName>
    </submittedName>
    <submittedName>
        <fullName evidence="2">ABC-2 family transporter protein</fullName>
    </submittedName>
</protein>
<reference evidence="2" key="1">
    <citation type="submission" date="2016-11" db="EMBL/GenBank/DDBJ databases">
        <title>Complete genome sequence of Virgibacillus dokdonensis 21D, a halophilic bacterium isolated from the deep hypersaline anoxic basin Discovery in the Mediterranean Sea.</title>
        <authorList>
            <person name="Zeaiter Z."/>
            <person name="Booth J.M."/>
            <person name="Prosdocimi E.M."/>
            <person name="Mapelli F."/>
            <person name="Fusi M."/>
            <person name="Daffonchio D."/>
            <person name="Borin S."/>
            <person name="Crotti E."/>
        </authorList>
    </citation>
    <scope>NUCLEOTIDE SEQUENCE</scope>
    <source>
        <strain evidence="2">21D</strain>
    </source>
</reference>
<feature type="transmembrane region" description="Helical" evidence="1">
    <location>
        <begin position="96"/>
        <end position="123"/>
    </location>
</feature>
<dbReference type="Pfam" id="PF12730">
    <property type="entry name" value="ABC2_membrane_4"/>
    <property type="match status" value="1"/>
</dbReference>
<dbReference type="AlphaFoldDB" id="A0A2K9IY42"/>
<evidence type="ECO:0000313" key="5">
    <source>
        <dbReference type="Proteomes" id="UP001356080"/>
    </source>
</evidence>
<keyword evidence="1" id="KW-0812">Transmembrane</keyword>
<evidence type="ECO:0000313" key="4">
    <source>
        <dbReference type="Proteomes" id="UP000234237"/>
    </source>
</evidence>
<evidence type="ECO:0000313" key="3">
    <source>
        <dbReference type="EMBL" id="MEF2291122.1"/>
    </source>
</evidence>
<organism evidence="2 4">
    <name type="scientific">Virgibacillus dokdonensis</name>
    <dbReference type="NCBI Taxonomy" id="302167"/>
    <lineage>
        <taxon>Bacteria</taxon>
        <taxon>Bacillati</taxon>
        <taxon>Bacillota</taxon>
        <taxon>Bacilli</taxon>
        <taxon>Bacillales</taxon>
        <taxon>Bacillaceae</taxon>
        <taxon>Virgibacillus</taxon>
    </lineage>
</organism>
<evidence type="ECO:0000313" key="2">
    <source>
        <dbReference type="EMBL" id="AUJ24668.1"/>
    </source>
</evidence>
<accession>A0A2K9IY42</accession>
<reference evidence="3 5" key="3">
    <citation type="submission" date="2024-01" db="EMBL/GenBank/DDBJ databases">
        <title>Survival strategy associated with biotechnological potential of Virgibacillus dokdonensis T4.6 isolated from salt-fermented shrimp paste.</title>
        <authorList>
            <person name="Doan T.V."/>
            <person name="Quach N.T."/>
            <person name="Phi Q.-T."/>
        </authorList>
    </citation>
    <scope>NUCLEOTIDE SEQUENCE [LARGE SCALE GENOMIC DNA]</scope>
    <source>
        <strain evidence="3 5">T4.6</strain>
    </source>
</reference>
<evidence type="ECO:0000256" key="1">
    <source>
        <dbReference type="SAM" id="Phobius"/>
    </source>
</evidence>
<reference evidence="4" key="2">
    <citation type="submission" date="2016-11" db="EMBL/GenBank/DDBJ databases">
        <title>Complete genome sequence of Virgibacillus pantothenticus 21D, a halophilic bacterium isolated from the deep hypersaline anoxic basin Discovery in the Mediterranean Sea.</title>
        <authorList>
            <person name="Zeaiter Z."/>
            <person name="Booth J.M."/>
            <person name="Prosdocimi E.M."/>
            <person name="Mapelli F."/>
            <person name="Fusi M."/>
            <person name="Daffonchio D."/>
            <person name="Borin S."/>
            <person name="Crotti E."/>
        </authorList>
    </citation>
    <scope>NUCLEOTIDE SEQUENCE [LARGE SCALE GENOMIC DNA]</scope>
    <source>
        <strain evidence="4">21D</strain>
    </source>
</reference>
<keyword evidence="1" id="KW-1133">Transmembrane helix</keyword>
<feature type="transmembrane region" description="Helical" evidence="1">
    <location>
        <begin position="135"/>
        <end position="158"/>
    </location>
</feature>
<dbReference type="Proteomes" id="UP000234237">
    <property type="component" value="Chromosome"/>
</dbReference>
<feature type="transmembrane region" description="Helical" evidence="1">
    <location>
        <begin position="214"/>
        <end position="235"/>
    </location>
</feature>
<dbReference type="EMBL" id="JAZHPM010000005">
    <property type="protein sequence ID" value="MEF2291122.1"/>
    <property type="molecule type" value="Genomic_DNA"/>
</dbReference>